<evidence type="ECO:0000313" key="4">
    <source>
        <dbReference type="Proteomes" id="UP001595075"/>
    </source>
</evidence>
<protein>
    <recommendedName>
        <fullName evidence="2">Clr5 domain-containing protein</fullName>
    </recommendedName>
</protein>
<feature type="region of interest" description="Disordered" evidence="1">
    <location>
        <begin position="226"/>
        <end position="249"/>
    </location>
</feature>
<dbReference type="SUPFAM" id="SSF48452">
    <property type="entry name" value="TPR-like"/>
    <property type="match status" value="1"/>
</dbReference>
<dbReference type="InterPro" id="IPR011990">
    <property type="entry name" value="TPR-like_helical_dom_sf"/>
</dbReference>
<feature type="compositionally biased region" description="Polar residues" evidence="1">
    <location>
        <begin position="240"/>
        <end position="249"/>
    </location>
</feature>
<dbReference type="Pfam" id="PF14420">
    <property type="entry name" value="Clr5"/>
    <property type="match status" value="1"/>
</dbReference>
<keyword evidence="4" id="KW-1185">Reference proteome</keyword>
<dbReference type="EMBL" id="JAZHXI010000015">
    <property type="protein sequence ID" value="KAL2063808.1"/>
    <property type="molecule type" value="Genomic_DNA"/>
</dbReference>
<proteinExistence type="predicted"/>
<dbReference type="InterPro" id="IPR025676">
    <property type="entry name" value="Clr5_dom"/>
</dbReference>
<dbReference type="Proteomes" id="UP001595075">
    <property type="component" value="Unassembled WGS sequence"/>
</dbReference>
<evidence type="ECO:0000256" key="1">
    <source>
        <dbReference type="SAM" id="MobiDB-lite"/>
    </source>
</evidence>
<evidence type="ECO:0000313" key="3">
    <source>
        <dbReference type="EMBL" id="KAL2063808.1"/>
    </source>
</evidence>
<organism evidence="3 4">
    <name type="scientific">Oculimacula yallundae</name>
    <dbReference type="NCBI Taxonomy" id="86028"/>
    <lineage>
        <taxon>Eukaryota</taxon>
        <taxon>Fungi</taxon>
        <taxon>Dikarya</taxon>
        <taxon>Ascomycota</taxon>
        <taxon>Pezizomycotina</taxon>
        <taxon>Leotiomycetes</taxon>
        <taxon>Helotiales</taxon>
        <taxon>Ploettnerulaceae</taxon>
        <taxon>Oculimacula</taxon>
    </lineage>
</organism>
<name>A0ABR4C1I8_9HELO</name>
<reference evidence="3 4" key="1">
    <citation type="journal article" date="2024" name="Commun. Biol.">
        <title>Comparative genomic analysis of thermophilic fungi reveals convergent evolutionary adaptations and gene losses.</title>
        <authorList>
            <person name="Steindorff A.S."/>
            <person name="Aguilar-Pontes M.V."/>
            <person name="Robinson A.J."/>
            <person name="Andreopoulos B."/>
            <person name="LaButti K."/>
            <person name="Kuo A."/>
            <person name="Mondo S."/>
            <person name="Riley R."/>
            <person name="Otillar R."/>
            <person name="Haridas S."/>
            <person name="Lipzen A."/>
            <person name="Grimwood J."/>
            <person name="Schmutz J."/>
            <person name="Clum A."/>
            <person name="Reid I.D."/>
            <person name="Moisan M.C."/>
            <person name="Butler G."/>
            <person name="Nguyen T.T.M."/>
            <person name="Dewar K."/>
            <person name="Conant G."/>
            <person name="Drula E."/>
            <person name="Henrissat B."/>
            <person name="Hansel C."/>
            <person name="Singer S."/>
            <person name="Hutchinson M.I."/>
            <person name="de Vries R.P."/>
            <person name="Natvig D.O."/>
            <person name="Powell A.J."/>
            <person name="Tsang A."/>
            <person name="Grigoriev I.V."/>
        </authorList>
    </citation>
    <scope>NUCLEOTIDE SEQUENCE [LARGE SCALE GENOMIC DNA]</scope>
    <source>
        <strain evidence="3 4">CBS 494.80</strain>
    </source>
</reference>
<sequence>MDRCDLHRAENDDVLMSFDFERFLHSQDEIFVQQTDGEQVFGSLFNTTGSPPVFDSNQSNYLTANSFGPGSDYTHRSPNVVMQQPPAKIERTGQVPARFSTGSSILTSTMTDPSGSMPRSLPPIPASNGDLEFLYHPNEVLVQRVEGEERPIHPEPPRGMKGYGTMSRISVEEWENRKSDIESLYIQSGLNLESTMAIMASKGFYAGITSYKEKIKAWGWKTYGMESTSSKRSRGKATGKSGTSSLNRSLTVAPGMTTAQQPMDANVEFLELAQSHVQHPSSHLHATQSTFTQSNTRAASDKALPANSSNCTTLAAFTPRRLSPSLTNYSYSHQGIPPTMRDTDFDAILNNVLNNVKNLYISYPDQNKWKVQNHRQVEEDIHDDLLVGVATSLRNSESLSLSIGNKGFENVLQMVGKVVGAEEGADCGLFSLPAILISFLRLVRGNRRWAKRFLKEVLKVAKKKFGHKHPFVKALSSLQKICNKDPDQTLITGVVLAAYGRCIEDVKGNLGTLHLTYLSLWGDFVVYLGGGSVNDTQALVKDIRNVIQVVDAEKGQNTGPLSDYALELLGLILYVLQSSPKMMADQAEEAAEELNRRLEQRMVKDGGKLEGDLLITWKDLRHLLGKICQDKKNYLKAIGYFEEFLNVDIEDERDACALEKLETCYEAVGRYDAAKDVKQRRMEACQKMLKETETDLARVRKVVGDFKGDVDVNGNEDGEGDGAGDNSDSTVGEQAEDYVEEGIADENGDADAEIQILEEEIAGLQQRVKLLRRKKKRRPATARGPKRAMNSGGTIGRSLLAQDAKAS</sequence>
<comment type="caution">
    <text evidence="3">The sequence shown here is derived from an EMBL/GenBank/DDBJ whole genome shotgun (WGS) entry which is preliminary data.</text>
</comment>
<feature type="domain" description="Clr5" evidence="2">
    <location>
        <begin position="171"/>
        <end position="221"/>
    </location>
</feature>
<gene>
    <name evidence="3" type="ORF">VTL71DRAFT_5613</name>
</gene>
<feature type="region of interest" description="Disordered" evidence="1">
    <location>
        <begin position="770"/>
        <end position="807"/>
    </location>
</feature>
<dbReference type="Gene3D" id="1.25.40.10">
    <property type="entry name" value="Tetratricopeptide repeat domain"/>
    <property type="match status" value="1"/>
</dbReference>
<feature type="compositionally biased region" description="Basic residues" evidence="1">
    <location>
        <begin position="770"/>
        <end position="786"/>
    </location>
</feature>
<accession>A0ABR4C1I8</accession>
<feature type="region of interest" description="Disordered" evidence="1">
    <location>
        <begin position="710"/>
        <end position="732"/>
    </location>
</feature>
<evidence type="ECO:0000259" key="2">
    <source>
        <dbReference type="Pfam" id="PF14420"/>
    </source>
</evidence>